<dbReference type="AlphaFoldDB" id="A0AAD8NLE3"/>
<keyword evidence="2" id="KW-1185">Reference proteome</keyword>
<dbReference type="Proteomes" id="UP001229421">
    <property type="component" value="Unassembled WGS sequence"/>
</dbReference>
<accession>A0AAD8NLE3</accession>
<name>A0AAD8NLE3_TARER</name>
<evidence type="ECO:0000313" key="1">
    <source>
        <dbReference type="EMBL" id="KAK1413839.1"/>
    </source>
</evidence>
<proteinExistence type="predicted"/>
<gene>
    <name evidence="1" type="ORF">QVD17_29575</name>
</gene>
<comment type="caution">
    <text evidence="1">The sequence shown here is derived from an EMBL/GenBank/DDBJ whole genome shotgun (WGS) entry which is preliminary data.</text>
</comment>
<reference evidence="1" key="1">
    <citation type="journal article" date="2023" name="bioRxiv">
        <title>Improved chromosome-level genome assembly for marigold (Tagetes erecta).</title>
        <authorList>
            <person name="Jiang F."/>
            <person name="Yuan L."/>
            <person name="Wang S."/>
            <person name="Wang H."/>
            <person name="Xu D."/>
            <person name="Wang A."/>
            <person name="Fan W."/>
        </authorList>
    </citation>
    <scope>NUCLEOTIDE SEQUENCE</scope>
    <source>
        <strain evidence="1">WSJ</strain>
        <tissue evidence="1">Leaf</tissue>
    </source>
</reference>
<sequence length="70" mass="8567">MHVFNTIANTSFKFKERYVIKDRRACRMPEETQGWISFEFHMRRSNSVRNLKLRVMEVCSKENMMIKELH</sequence>
<protein>
    <submittedName>
        <fullName evidence="1">Uncharacterized protein</fullName>
    </submittedName>
</protein>
<evidence type="ECO:0000313" key="2">
    <source>
        <dbReference type="Proteomes" id="UP001229421"/>
    </source>
</evidence>
<organism evidence="1 2">
    <name type="scientific">Tagetes erecta</name>
    <name type="common">African marigold</name>
    <dbReference type="NCBI Taxonomy" id="13708"/>
    <lineage>
        <taxon>Eukaryota</taxon>
        <taxon>Viridiplantae</taxon>
        <taxon>Streptophyta</taxon>
        <taxon>Embryophyta</taxon>
        <taxon>Tracheophyta</taxon>
        <taxon>Spermatophyta</taxon>
        <taxon>Magnoliopsida</taxon>
        <taxon>eudicotyledons</taxon>
        <taxon>Gunneridae</taxon>
        <taxon>Pentapetalae</taxon>
        <taxon>asterids</taxon>
        <taxon>campanulids</taxon>
        <taxon>Asterales</taxon>
        <taxon>Asteraceae</taxon>
        <taxon>Asteroideae</taxon>
        <taxon>Heliantheae alliance</taxon>
        <taxon>Tageteae</taxon>
        <taxon>Tagetes</taxon>
    </lineage>
</organism>
<dbReference type="EMBL" id="JAUHHV010000008">
    <property type="protein sequence ID" value="KAK1413839.1"/>
    <property type="molecule type" value="Genomic_DNA"/>
</dbReference>